<keyword evidence="3" id="KW-1185">Reference proteome</keyword>
<organism evidence="2 3">
    <name type="scientific">Ectocarpus siliculosus</name>
    <name type="common">Brown alga</name>
    <name type="synonym">Conferva siliculosa</name>
    <dbReference type="NCBI Taxonomy" id="2880"/>
    <lineage>
        <taxon>Eukaryota</taxon>
        <taxon>Sar</taxon>
        <taxon>Stramenopiles</taxon>
        <taxon>Ochrophyta</taxon>
        <taxon>PX clade</taxon>
        <taxon>Phaeophyceae</taxon>
        <taxon>Ectocarpales</taxon>
        <taxon>Ectocarpaceae</taxon>
        <taxon>Ectocarpus</taxon>
    </lineage>
</organism>
<dbReference type="SUPFAM" id="SSF56112">
    <property type="entry name" value="Protein kinase-like (PK-like)"/>
    <property type="match status" value="1"/>
</dbReference>
<dbReference type="Pfam" id="PF07714">
    <property type="entry name" value="PK_Tyr_Ser-Thr"/>
    <property type="match status" value="1"/>
</dbReference>
<dbReference type="GO" id="GO:0004713">
    <property type="term" value="F:protein tyrosine kinase activity"/>
    <property type="evidence" value="ECO:0007669"/>
    <property type="project" value="InterPro"/>
</dbReference>
<dbReference type="Proteomes" id="UP000002630">
    <property type="component" value="Unassembled WGS sequence"/>
</dbReference>
<dbReference type="InterPro" id="IPR001245">
    <property type="entry name" value="Ser-Thr/Tyr_kinase_cat_dom"/>
</dbReference>
<dbReference type="OrthoDB" id="339325at2759"/>
<dbReference type="InterPro" id="IPR011009">
    <property type="entry name" value="Kinase-like_dom_sf"/>
</dbReference>
<evidence type="ECO:0000313" key="2">
    <source>
        <dbReference type="EMBL" id="CBN80183.1"/>
    </source>
</evidence>
<dbReference type="InParanoid" id="D8LDC5"/>
<dbReference type="GO" id="GO:0004674">
    <property type="term" value="F:protein serine/threonine kinase activity"/>
    <property type="evidence" value="ECO:0007669"/>
    <property type="project" value="TreeGrafter"/>
</dbReference>
<accession>D8LDC5</accession>
<sequence>MNGTLVARESTLRQHECVLLCAPTLTGRDDGLLRFTQDLAKGAAGVVAAGGYEVLDATVSTHASDVYSFSIVVWEVFSRELPGANLAHPKDVYVHVVLKGLRPRFPADAPADMINMATACWAAEPNARPTFTAIMDGLTSNSWGAWMPQSFQRGALFFRSQTSTKEYSGETCYIQLIVSDAAEESKIYVERESRYASVVLRRKKDQSTPVWYS</sequence>
<dbReference type="InterPro" id="IPR020635">
    <property type="entry name" value="Tyr_kinase_cat_dom"/>
</dbReference>
<dbReference type="EMBL" id="FN649760">
    <property type="protein sequence ID" value="CBN80183.1"/>
    <property type="molecule type" value="Genomic_DNA"/>
</dbReference>
<dbReference type="AlphaFoldDB" id="D8LDC5"/>
<reference evidence="2 3" key="1">
    <citation type="journal article" date="2010" name="Nature">
        <title>The Ectocarpus genome and the independent evolution of multicellularity in brown algae.</title>
        <authorList>
            <person name="Cock J.M."/>
            <person name="Sterck L."/>
            <person name="Rouze P."/>
            <person name="Scornet D."/>
            <person name="Allen A.E."/>
            <person name="Amoutzias G."/>
            <person name="Anthouard V."/>
            <person name="Artiguenave F."/>
            <person name="Aury J.M."/>
            <person name="Badger J.H."/>
            <person name="Beszteri B."/>
            <person name="Billiau K."/>
            <person name="Bonnet E."/>
            <person name="Bothwell J.H."/>
            <person name="Bowler C."/>
            <person name="Boyen C."/>
            <person name="Brownlee C."/>
            <person name="Carrano C.J."/>
            <person name="Charrier B."/>
            <person name="Cho G.Y."/>
            <person name="Coelho S.M."/>
            <person name="Collen J."/>
            <person name="Corre E."/>
            <person name="Da Silva C."/>
            <person name="Delage L."/>
            <person name="Delaroque N."/>
            <person name="Dittami S.M."/>
            <person name="Doulbeau S."/>
            <person name="Elias M."/>
            <person name="Farnham G."/>
            <person name="Gachon C.M."/>
            <person name="Gschloessl B."/>
            <person name="Heesch S."/>
            <person name="Jabbari K."/>
            <person name="Jubin C."/>
            <person name="Kawai H."/>
            <person name="Kimura K."/>
            <person name="Kloareg B."/>
            <person name="Kupper F.C."/>
            <person name="Lang D."/>
            <person name="Le Bail A."/>
            <person name="Leblanc C."/>
            <person name="Lerouge P."/>
            <person name="Lohr M."/>
            <person name="Lopez P.J."/>
            <person name="Martens C."/>
            <person name="Maumus F."/>
            <person name="Michel G."/>
            <person name="Miranda-Saavedra D."/>
            <person name="Morales J."/>
            <person name="Moreau H."/>
            <person name="Motomura T."/>
            <person name="Nagasato C."/>
            <person name="Napoli C.A."/>
            <person name="Nelson D.R."/>
            <person name="Nyvall-Collen P."/>
            <person name="Peters A.F."/>
            <person name="Pommier C."/>
            <person name="Potin P."/>
            <person name="Poulain J."/>
            <person name="Quesneville H."/>
            <person name="Read B."/>
            <person name="Rensing S.A."/>
            <person name="Ritter A."/>
            <person name="Rousvoal S."/>
            <person name="Samanta M."/>
            <person name="Samson G."/>
            <person name="Schroeder D.C."/>
            <person name="Segurens B."/>
            <person name="Strittmatter M."/>
            <person name="Tonon T."/>
            <person name="Tregear J.W."/>
            <person name="Valentin K."/>
            <person name="von Dassow P."/>
            <person name="Yamagishi T."/>
            <person name="Van de Peer Y."/>
            <person name="Wincker P."/>
        </authorList>
    </citation>
    <scope>NUCLEOTIDE SEQUENCE [LARGE SCALE GENOMIC DNA]</scope>
    <source>
        <strain evidence="3">Ec32 / CCAP1310/4</strain>
    </source>
</reference>
<dbReference type="PANTHER" id="PTHR44329">
    <property type="entry name" value="SERINE/THREONINE-PROTEIN KINASE TNNI3K-RELATED"/>
    <property type="match status" value="1"/>
</dbReference>
<dbReference type="STRING" id="2880.D8LDC5"/>
<proteinExistence type="predicted"/>
<name>D8LDC5_ECTSI</name>
<protein>
    <submittedName>
        <fullName evidence="2">RasGEF domain-containing protein</fullName>
    </submittedName>
</protein>
<feature type="domain" description="Tyrosine-protein kinase catalytic" evidence="1">
    <location>
        <begin position="5"/>
        <end position="138"/>
    </location>
</feature>
<gene>
    <name evidence="2" type="ORF">Esi_0116_0064</name>
</gene>
<dbReference type="InterPro" id="IPR051681">
    <property type="entry name" value="Ser/Thr_Kinases-Pseudokinases"/>
</dbReference>
<dbReference type="SMART" id="SM00219">
    <property type="entry name" value="TyrKc"/>
    <property type="match status" value="1"/>
</dbReference>
<evidence type="ECO:0000259" key="1">
    <source>
        <dbReference type="SMART" id="SM00219"/>
    </source>
</evidence>
<dbReference type="Gene3D" id="1.10.510.10">
    <property type="entry name" value="Transferase(Phosphotransferase) domain 1"/>
    <property type="match status" value="1"/>
</dbReference>
<dbReference type="eggNOG" id="KOG0192">
    <property type="taxonomic scope" value="Eukaryota"/>
</dbReference>
<evidence type="ECO:0000313" key="3">
    <source>
        <dbReference type="Proteomes" id="UP000002630"/>
    </source>
</evidence>